<feature type="cross-link" description="Glycyl lysine isopeptide (Lys-Gly) (interchain with G-Cter in SUMO2)" evidence="8">
    <location>
        <position position="160"/>
    </location>
</feature>
<dbReference type="KEGG" id="cre:CHLRE_01g036650v5"/>
<dbReference type="InterPro" id="IPR030616">
    <property type="entry name" value="Aur-like"/>
</dbReference>
<dbReference type="Proteomes" id="UP000006906">
    <property type="component" value="Chromosome 1"/>
</dbReference>
<sequence length="895" mass="93625">MSVASREQELVEGSSKGKRRPKSNWREISLVQQYTLVKQIGKGGFSEIWLGEHKESGQQVAVKVVDLGMEDLEESEIANLIAEAKFLRTMDCPFLVKCLDMTHDEQWLVLVLEYLAGGEMLAHLHKVKKYTEVDAAKLFAQVVSAISYLHNLNLMHRDIKPENVMFTHPVEAFEAEGKPLRVKVIDMGMSALYSPSKEVRGCIGTCGFVAPEIWNDAPHMLSGDVYALGVMLFIMLTGRTPHSGLDIRTMAYCSKRIDEAAGLRDERYLNLSADAKDLLLKMLADDPKARPTCLEVLKHPFMTADESNAAAHREMGDLVRNRMRDLARIRRMHGLQFALRMAKKQGADKQALLNALEQRRLKLAANGAGFFGRASQQSLSGATGSPPFARTSAGPQVPAFGRASAGPAGPSHPGGCVPSFARASAGPGVPSYTRGSGGSPVPPSYGRASVGPGAPPPPYPLVLGAGGSPFRTAPGGVGPPPARTSATPGASPFARSSLAQSFAIELPQALAMQAVGWRPSGHASGGGALTDGSRSGGGASGSSPSWGGANGSSPSGGGANGSSPSGGSPSGGGANDFDVRFTDSPWPTAQQGTVLVLPMSSRPPPPPPPAASSLGQRPGLPHAVRSAGHLSLSYSQLAQAAQGAVGPAAVLGPLDSAFERGFGRPSMPPIPEPDLPGVMVMSRSPSGTAGAFSKGSEGAVAGGGLGMHGRNVGPAAQPSDMLGEARPALPPWPPTSPPPCFAAAEPDASVQVVASVAVSAACGLPQQGNSRIIEAGLPSLREHDDSPREADCHHHHHHLHHHRHHMSVDPLALMNALPSALQRSTTMPAADDSWVPAMPSVELEPAALRRCMSVNGLMMDMMQHADAMEQVLADSLAPYGAFDVVPPYVAEACEG</sequence>
<evidence type="ECO:0000259" key="11">
    <source>
        <dbReference type="PROSITE" id="PS50011"/>
    </source>
</evidence>
<feature type="binding site" evidence="7">
    <location>
        <begin position="162"/>
        <end position="163"/>
    </location>
    <ligand>
        <name>ATP</name>
        <dbReference type="ChEBI" id="CHEBI:30616"/>
    </ligand>
</feature>
<keyword evidence="4" id="KW-0418">Kinase</keyword>
<feature type="compositionally biased region" description="Low complexity" evidence="10">
    <location>
        <begin position="398"/>
        <end position="415"/>
    </location>
</feature>
<name>A0A2K3E761_CHLRE</name>
<keyword evidence="1" id="KW-0723">Serine/threonine-protein kinase</keyword>
<evidence type="ECO:0000256" key="9">
    <source>
        <dbReference type="PROSITE-ProRule" id="PRU10141"/>
    </source>
</evidence>
<accession>A0A2K3E761</accession>
<protein>
    <recommendedName>
        <fullName evidence="11">Protein kinase domain-containing protein</fullName>
    </recommendedName>
</protein>
<evidence type="ECO:0000313" key="13">
    <source>
        <dbReference type="Proteomes" id="UP000006906"/>
    </source>
</evidence>
<dbReference type="Gramene" id="PNW88603">
    <property type="protein sequence ID" value="PNW88603"/>
    <property type="gene ID" value="CHLRE_01g036650v5"/>
</dbReference>
<dbReference type="SMART" id="SM00220">
    <property type="entry name" value="S_TKc"/>
    <property type="match status" value="1"/>
</dbReference>
<dbReference type="GO" id="GO:0004674">
    <property type="term" value="F:protein serine/threonine kinase activity"/>
    <property type="evidence" value="ECO:0000318"/>
    <property type="project" value="GO_Central"/>
</dbReference>
<feature type="binding site" evidence="7">
    <location>
        <position position="186"/>
    </location>
    <ligand>
        <name>ATP</name>
        <dbReference type="ChEBI" id="CHEBI:30616"/>
    </ligand>
</feature>
<dbReference type="PROSITE" id="PS50011">
    <property type="entry name" value="PROTEIN_KINASE_DOM"/>
    <property type="match status" value="1"/>
</dbReference>
<feature type="compositionally biased region" description="Basic residues" evidence="10">
    <location>
        <begin position="793"/>
        <end position="804"/>
    </location>
</feature>
<evidence type="ECO:0000256" key="6">
    <source>
        <dbReference type="PIRSR" id="PIRSR630616-1"/>
    </source>
</evidence>
<dbReference type="STRING" id="3055.A0A2K3E761"/>
<dbReference type="PROSITE" id="PS00107">
    <property type="entry name" value="PROTEIN_KINASE_ATP"/>
    <property type="match status" value="1"/>
</dbReference>
<evidence type="ECO:0000256" key="8">
    <source>
        <dbReference type="PIRSR" id="PIRSR630616-3"/>
    </source>
</evidence>
<feature type="compositionally biased region" description="Pro residues" evidence="10">
    <location>
        <begin position="601"/>
        <end position="610"/>
    </location>
</feature>
<proteinExistence type="predicted"/>
<dbReference type="InterPro" id="IPR011009">
    <property type="entry name" value="Kinase-like_dom_sf"/>
</dbReference>
<keyword evidence="3 7" id="KW-0547">Nucleotide-binding</keyword>
<feature type="region of interest" description="Disordered" evidence="10">
    <location>
        <begin position="519"/>
        <end position="623"/>
    </location>
</feature>
<dbReference type="InterPro" id="IPR008271">
    <property type="entry name" value="Ser/Thr_kinase_AS"/>
</dbReference>
<keyword evidence="5 7" id="KW-0067">ATP-binding</keyword>
<dbReference type="PANTHER" id="PTHR24350">
    <property type="entry name" value="SERINE/THREONINE-PROTEIN KINASE IAL-RELATED"/>
    <property type="match status" value="1"/>
</dbReference>
<keyword evidence="2" id="KW-0808">Transferase</keyword>
<evidence type="ECO:0000313" key="12">
    <source>
        <dbReference type="EMBL" id="PNW88603.1"/>
    </source>
</evidence>
<dbReference type="AlphaFoldDB" id="A0A2K3E761"/>
<dbReference type="RefSeq" id="XP_042928645.1">
    <property type="nucleotide sequence ID" value="XM_043058731.1"/>
</dbReference>
<dbReference type="ExpressionAtlas" id="A0A2K3E761">
    <property type="expression patterns" value="baseline and differential"/>
</dbReference>
<dbReference type="InParanoid" id="A0A2K3E761"/>
<evidence type="ECO:0000256" key="5">
    <source>
        <dbReference type="ARBA" id="ARBA00022840"/>
    </source>
</evidence>
<dbReference type="EMBL" id="CM008962">
    <property type="protein sequence ID" value="PNW88603.1"/>
    <property type="molecule type" value="Genomic_DNA"/>
</dbReference>
<evidence type="ECO:0000256" key="10">
    <source>
        <dbReference type="SAM" id="MobiDB-lite"/>
    </source>
</evidence>
<dbReference type="InterPro" id="IPR000719">
    <property type="entry name" value="Prot_kinase_dom"/>
</dbReference>
<dbReference type="InterPro" id="IPR017441">
    <property type="entry name" value="Protein_kinase_ATP_BS"/>
</dbReference>
<dbReference type="SUPFAM" id="SSF56112">
    <property type="entry name" value="Protein kinase-like (PK-like)"/>
    <property type="match status" value="1"/>
</dbReference>
<feature type="active site" description="Proton acceptor" evidence="6">
    <location>
        <position position="158"/>
    </location>
</feature>
<dbReference type="GeneID" id="5715480"/>
<reference evidence="12 13" key="1">
    <citation type="journal article" date="2007" name="Science">
        <title>The Chlamydomonas genome reveals the evolution of key animal and plant functions.</title>
        <authorList>
            <person name="Merchant S.S."/>
            <person name="Prochnik S.E."/>
            <person name="Vallon O."/>
            <person name="Harris E.H."/>
            <person name="Karpowicz S.J."/>
            <person name="Witman G.B."/>
            <person name="Terry A."/>
            <person name="Salamov A."/>
            <person name="Fritz-Laylin L.K."/>
            <person name="Marechal-Drouard L."/>
            <person name="Marshall W.F."/>
            <person name="Qu L.H."/>
            <person name="Nelson D.R."/>
            <person name="Sanderfoot A.A."/>
            <person name="Spalding M.H."/>
            <person name="Kapitonov V.V."/>
            <person name="Ren Q."/>
            <person name="Ferris P."/>
            <person name="Lindquist E."/>
            <person name="Shapiro H."/>
            <person name="Lucas S.M."/>
            <person name="Grimwood J."/>
            <person name="Schmutz J."/>
            <person name="Cardol P."/>
            <person name="Cerutti H."/>
            <person name="Chanfreau G."/>
            <person name="Chen C.L."/>
            <person name="Cognat V."/>
            <person name="Croft M.T."/>
            <person name="Dent R."/>
            <person name="Dutcher S."/>
            <person name="Fernandez E."/>
            <person name="Fukuzawa H."/>
            <person name="Gonzalez-Ballester D."/>
            <person name="Gonzalez-Halphen D."/>
            <person name="Hallmann A."/>
            <person name="Hanikenne M."/>
            <person name="Hippler M."/>
            <person name="Inwood W."/>
            <person name="Jabbari K."/>
            <person name="Kalanon M."/>
            <person name="Kuras R."/>
            <person name="Lefebvre P.A."/>
            <person name="Lemaire S.D."/>
            <person name="Lobanov A.V."/>
            <person name="Lohr M."/>
            <person name="Manuell A."/>
            <person name="Meier I."/>
            <person name="Mets L."/>
            <person name="Mittag M."/>
            <person name="Mittelmeier T."/>
            <person name="Moroney J.V."/>
            <person name="Moseley J."/>
            <person name="Napoli C."/>
            <person name="Nedelcu A.M."/>
            <person name="Niyogi K."/>
            <person name="Novoselov S.V."/>
            <person name="Paulsen I.T."/>
            <person name="Pazour G."/>
            <person name="Purton S."/>
            <person name="Ral J.P."/>
            <person name="Riano-Pachon D.M."/>
            <person name="Riekhof W."/>
            <person name="Rymarquis L."/>
            <person name="Schroda M."/>
            <person name="Stern D."/>
            <person name="Umen J."/>
            <person name="Willows R."/>
            <person name="Wilson N."/>
            <person name="Zimmer S.L."/>
            <person name="Allmer J."/>
            <person name="Balk J."/>
            <person name="Bisova K."/>
            <person name="Chen C.J."/>
            <person name="Elias M."/>
            <person name="Gendler K."/>
            <person name="Hauser C."/>
            <person name="Lamb M.R."/>
            <person name="Ledford H."/>
            <person name="Long J.C."/>
            <person name="Minagawa J."/>
            <person name="Page M.D."/>
            <person name="Pan J."/>
            <person name="Pootakham W."/>
            <person name="Roje S."/>
            <person name="Rose A."/>
            <person name="Stahlberg E."/>
            <person name="Terauchi A.M."/>
            <person name="Yang P."/>
            <person name="Ball S."/>
            <person name="Bowler C."/>
            <person name="Dieckmann C.L."/>
            <person name="Gladyshev V.N."/>
            <person name="Green P."/>
            <person name="Jorgensen R."/>
            <person name="Mayfield S."/>
            <person name="Mueller-Roeber B."/>
            <person name="Rajamani S."/>
            <person name="Sayre R.T."/>
            <person name="Brokstein P."/>
            <person name="Dubchak I."/>
            <person name="Goodstein D."/>
            <person name="Hornick L."/>
            <person name="Huang Y.W."/>
            <person name="Jhaveri J."/>
            <person name="Luo Y."/>
            <person name="Martinez D."/>
            <person name="Ngau W.C."/>
            <person name="Otillar B."/>
            <person name="Poliakov A."/>
            <person name="Porter A."/>
            <person name="Szajkowski L."/>
            <person name="Werner G."/>
            <person name="Zhou K."/>
            <person name="Grigoriev I.V."/>
            <person name="Rokhsar D.S."/>
            <person name="Grossman A.R."/>
        </authorList>
    </citation>
    <scope>NUCLEOTIDE SEQUENCE [LARGE SCALE GENOMIC DNA]</scope>
    <source>
        <strain evidence="13">CC-503</strain>
    </source>
</reference>
<feature type="region of interest" description="Disordered" evidence="10">
    <location>
        <begin position="376"/>
        <end position="493"/>
    </location>
</feature>
<feature type="compositionally biased region" description="Gly residues" evidence="10">
    <location>
        <begin position="523"/>
        <end position="540"/>
    </location>
</feature>
<feature type="region of interest" description="Disordered" evidence="10">
    <location>
        <begin position="783"/>
        <end position="804"/>
    </location>
</feature>
<dbReference type="Pfam" id="PF00069">
    <property type="entry name" value="Pkinase"/>
    <property type="match status" value="1"/>
</dbReference>
<dbReference type="OrthoDB" id="504170at2759"/>
<dbReference type="GO" id="GO:0005737">
    <property type="term" value="C:cytoplasm"/>
    <property type="evidence" value="ECO:0000318"/>
    <property type="project" value="GO_Central"/>
</dbReference>
<feature type="compositionally biased region" description="Gly residues" evidence="10">
    <location>
        <begin position="548"/>
        <end position="560"/>
    </location>
</feature>
<feature type="region of interest" description="Disordered" evidence="10">
    <location>
        <begin position="1"/>
        <end position="22"/>
    </location>
</feature>
<dbReference type="GO" id="GO:0005524">
    <property type="term" value="F:ATP binding"/>
    <property type="evidence" value="ECO:0007669"/>
    <property type="project" value="UniProtKB-UniRule"/>
</dbReference>
<feature type="binding site" evidence="7 9">
    <location>
        <position position="63"/>
    </location>
    <ligand>
        <name>ATP</name>
        <dbReference type="ChEBI" id="CHEBI:30616"/>
    </ligand>
</feature>
<dbReference type="PaxDb" id="3055-EDP09380"/>
<dbReference type="PROSITE" id="PS00108">
    <property type="entry name" value="PROTEIN_KINASE_ST"/>
    <property type="match status" value="1"/>
</dbReference>
<evidence type="ECO:0000256" key="2">
    <source>
        <dbReference type="ARBA" id="ARBA00022679"/>
    </source>
</evidence>
<evidence type="ECO:0000256" key="4">
    <source>
        <dbReference type="ARBA" id="ARBA00022777"/>
    </source>
</evidence>
<evidence type="ECO:0000256" key="7">
    <source>
        <dbReference type="PIRSR" id="PIRSR630616-2"/>
    </source>
</evidence>
<gene>
    <name evidence="12" type="ORF">CHLRE_01g036650v5</name>
</gene>
<keyword evidence="13" id="KW-1185">Reference proteome</keyword>
<evidence type="ECO:0000256" key="1">
    <source>
        <dbReference type="ARBA" id="ARBA00022527"/>
    </source>
</evidence>
<feature type="compositionally biased region" description="Basic and acidic residues" evidence="10">
    <location>
        <begin position="783"/>
        <end position="792"/>
    </location>
</feature>
<dbReference type="OMA" id="MECESPR"/>
<dbReference type="Gene3D" id="1.10.510.10">
    <property type="entry name" value="Transferase(Phosphotransferase) domain 1"/>
    <property type="match status" value="1"/>
</dbReference>
<evidence type="ECO:0000256" key="3">
    <source>
        <dbReference type="ARBA" id="ARBA00022741"/>
    </source>
</evidence>
<feature type="domain" description="Protein kinase" evidence="11">
    <location>
        <begin position="34"/>
        <end position="302"/>
    </location>
</feature>
<organism evidence="12 13">
    <name type="scientific">Chlamydomonas reinhardtii</name>
    <name type="common">Chlamydomonas smithii</name>
    <dbReference type="NCBI Taxonomy" id="3055"/>
    <lineage>
        <taxon>Eukaryota</taxon>
        <taxon>Viridiplantae</taxon>
        <taxon>Chlorophyta</taxon>
        <taxon>core chlorophytes</taxon>
        <taxon>Chlorophyceae</taxon>
        <taxon>CS clade</taxon>
        <taxon>Chlamydomonadales</taxon>
        <taxon>Chlamydomonadaceae</taxon>
        <taxon>Chlamydomonas</taxon>
    </lineage>
</organism>